<feature type="region of interest" description="Disordered" evidence="4">
    <location>
        <begin position="1"/>
        <end position="31"/>
    </location>
</feature>
<feature type="repeat" description="PPR" evidence="2">
    <location>
        <begin position="1288"/>
        <end position="1322"/>
    </location>
</feature>
<keyword evidence="1" id="KW-0677">Repeat</keyword>
<dbReference type="InterPro" id="IPR002885">
    <property type="entry name" value="PPR_rpt"/>
</dbReference>
<dbReference type="Proteomes" id="UP001152797">
    <property type="component" value="Unassembled WGS sequence"/>
</dbReference>
<reference evidence="6" key="1">
    <citation type="submission" date="2022-10" db="EMBL/GenBank/DDBJ databases">
        <authorList>
            <person name="Chen Y."/>
            <person name="Dougan E. K."/>
            <person name="Chan C."/>
            <person name="Rhodes N."/>
            <person name="Thang M."/>
        </authorList>
    </citation>
    <scope>NUCLEOTIDE SEQUENCE</scope>
</reference>
<name>A0A9P1CC90_9DINO</name>
<evidence type="ECO:0000313" key="9">
    <source>
        <dbReference type="Proteomes" id="UP001152797"/>
    </source>
</evidence>
<evidence type="ECO:0000256" key="3">
    <source>
        <dbReference type="SAM" id="Coils"/>
    </source>
</evidence>
<comment type="caution">
    <text evidence="6">The sequence shown here is derived from an EMBL/GenBank/DDBJ whole genome shotgun (WGS) entry which is preliminary data.</text>
</comment>
<feature type="repeat" description="PPR" evidence="2">
    <location>
        <begin position="1078"/>
        <end position="1112"/>
    </location>
</feature>
<dbReference type="EMBL" id="CAMXCT010001325">
    <property type="protein sequence ID" value="CAI3989024.1"/>
    <property type="molecule type" value="Genomic_DNA"/>
</dbReference>
<feature type="repeat" description="PPR" evidence="2">
    <location>
        <begin position="1113"/>
        <end position="1147"/>
    </location>
</feature>
<evidence type="ECO:0000256" key="2">
    <source>
        <dbReference type="PROSITE-ProRule" id="PRU00708"/>
    </source>
</evidence>
<proteinExistence type="predicted"/>
<sequence>MLGASWCPAGGHGSHGLPRPPRPWHGGRCQACQGTDSSAGAMEELLRRGPNVKMSQVEMVLGPVLEDWWWKPQLATKALKNLATNGFPRTACQVLELLRRRNIGPTILQYNAAIHASSKRGYWMTAFSILDSMRINLVMPDLTSCNSAMSGANWQMAWQLFRRLPALDLLPDNFAFNSLLAALKVLRQWQLALFFLQVNGSHCPDVVGVTSAISTCAAAKAWSFALQIFSTGNAANAMTFGAALSACDKGSQWQLGLDIFGGISAPKRNPILCNSLISACGAGGWQWALALLDEMEADSLQRDLWSFSGAIKACGKAGHWEGALILFFSAQALRLEVNEVMISSTVSACAKASRWQLAFLLVASAPQMSNAFSFCAAISGQKSWPLALHLFRMMSQTSVEGDLACRNALFLACRQAGAWQQAWTSVEGQTSTKNAEAEAPKGIKRLSAAKQLEPFKQPPEAERVADLLDVTTDGPAQPAMSDGPGVDPAAALSLEGPSLQRYAVRLSEVVMQQHAARKKDWKNWQGKEEELNDEIREFRRQVATEQQERDQAVGREVILEQELRAERRRRIDMEAQVTLADSWKAEAAAADRAARMSSSNAALAASAESEAAREWKRQAAEARRAEAKAMAGQQRAELAAQQARKDLNSHLEEREQQFGQRVQMARASEAEVLAEAWRMSGELRSELDAVRSGEAAPPSQDSSARQALQGHQPCAEKGVLDCKAAHDDSLTADLKGMKDKPDGSKLGAARISKASADQRAGRVRDSIDLCGKEVSSSMPEAGLVLELGSCSAMEFDAGLTVHRWQWRLPASPRVGCSGTSSSAGLHRLPGPASLGFVAVAVARWRHQPRAFHGRAVGRFAQPLPEALEQLTKLSKKGNSAKAAELFQEIFPRLPKERQKKPMLWNLVLAAFSHSGDFDGALWWFKKIREAGVPTNKKAFGKMMEAAARAQRPDLAKEWMEKLMHELGAEVDPEVISILLFAYAKDGKVDSAKEMLEQKIRSGHANLIDYNTVADAYAKRGRSQDVAIVERMLQQAEEAGECLDKTSYTVLMKAFARSSQLTEAAECLESMQVAQLMPDIVMHNTLLNAYCKERKVTEARLHLHQMMQSQLKVDAFSFTPIVQVCANSGSLGDAVAWLEAMRVRDIPPDVVVYTTVLNACAKRADAQVATEVFGMLRAARLQPDTVAMNSLIDSCAKCRDADSALGYLEEMKQMGLKPSIRSYTCVLVALGQLLKLEQAFELLEEVISSGLHPDLVLYNVLLNACVKAADAERAQQIFQKMSAQGIKPDVQSYSALVNVYAALGQVEAAANVIADMQEAGVSPNKFTWAGMLKACDVAADSVWACVTFRNLVSFGTQPDEFLVNHFERIVGPGLARRIIGKRGLKMRQLHH</sequence>
<dbReference type="NCBIfam" id="TIGR00756">
    <property type="entry name" value="PPR"/>
    <property type="match status" value="4"/>
</dbReference>
<evidence type="ECO:0000256" key="1">
    <source>
        <dbReference type="ARBA" id="ARBA00022737"/>
    </source>
</evidence>
<evidence type="ECO:0000313" key="7">
    <source>
        <dbReference type="EMBL" id="CAL1142399.1"/>
    </source>
</evidence>
<evidence type="ECO:0000313" key="6">
    <source>
        <dbReference type="EMBL" id="CAI3989024.1"/>
    </source>
</evidence>
<dbReference type="PROSITE" id="PS51375">
    <property type="entry name" value="PPR"/>
    <property type="match status" value="9"/>
</dbReference>
<keyword evidence="9" id="KW-1185">Reference proteome</keyword>
<feature type="region of interest" description="Disordered" evidence="4">
    <location>
        <begin position="689"/>
        <end position="712"/>
    </location>
</feature>
<evidence type="ECO:0000259" key="5">
    <source>
        <dbReference type="Pfam" id="PF17177"/>
    </source>
</evidence>
<dbReference type="OrthoDB" id="185373at2759"/>
<feature type="coiled-coil region" evidence="3">
    <location>
        <begin position="521"/>
        <end position="555"/>
    </location>
</feature>
<dbReference type="PANTHER" id="PTHR47447">
    <property type="entry name" value="OS03G0856100 PROTEIN"/>
    <property type="match status" value="1"/>
</dbReference>
<feature type="repeat" description="PPR" evidence="2">
    <location>
        <begin position="1043"/>
        <end position="1077"/>
    </location>
</feature>
<feature type="domain" description="PROP1-like PPR" evidence="5">
    <location>
        <begin position="1120"/>
        <end position="1272"/>
    </location>
</feature>
<protein>
    <submittedName>
        <fullName evidence="8">Pentatricopeptide repeat-containing protein At1g62910</fullName>
    </submittedName>
</protein>
<feature type="repeat" description="PPR" evidence="2">
    <location>
        <begin position="1218"/>
        <end position="1252"/>
    </location>
</feature>
<dbReference type="EMBL" id="CAMXCT030001325">
    <property type="protein sequence ID" value="CAL4776336.1"/>
    <property type="molecule type" value="Genomic_DNA"/>
</dbReference>
<dbReference type="EMBL" id="CAMXCT020001325">
    <property type="protein sequence ID" value="CAL1142399.1"/>
    <property type="molecule type" value="Genomic_DNA"/>
</dbReference>
<feature type="repeat" description="PPR" evidence="2">
    <location>
        <begin position="1253"/>
        <end position="1287"/>
    </location>
</feature>
<dbReference type="Pfam" id="PF17177">
    <property type="entry name" value="PPR_long"/>
    <property type="match status" value="1"/>
</dbReference>
<evidence type="ECO:0000313" key="8">
    <source>
        <dbReference type="EMBL" id="CAL4776336.1"/>
    </source>
</evidence>
<feature type="repeat" description="PPR" evidence="2">
    <location>
        <begin position="1148"/>
        <end position="1182"/>
    </location>
</feature>
<feature type="repeat" description="PPR" evidence="2">
    <location>
        <begin position="900"/>
        <end position="934"/>
    </location>
</feature>
<dbReference type="PANTHER" id="PTHR47447:SF17">
    <property type="entry name" value="OS12G0638900 PROTEIN"/>
    <property type="match status" value="1"/>
</dbReference>
<dbReference type="Pfam" id="PF13812">
    <property type="entry name" value="PPR_3"/>
    <property type="match status" value="2"/>
</dbReference>
<organism evidence="6">
    <name type="scientific">Cladocopium goreaui</name>
    <dbReference type="NCBI Taxonomy" id="2562237"/>
    <lineage>
        <taxon>Eukaryota</taxon>
        <taxon>Sar</taxon>
        <taxon>Alveolata</taxon>
        <taxon>Dinophyceae</taxon>
        <taxon>Suessiales</taxon>
        <taxon>Symbiodiniaceae</taxon>
        <taxon>Cladocopium</taxon>
    </lineage>
</organism>
<dbReference type="SUPFAM" id="SSF81901">
    <property type="entry name" value="HCP-like"/>
    <property type="match status" value="1"/>
</dbReference>
<feature type="repeat" description="PPR" evidence="2">
    <location>
        <begin position="1183"/>
        <end position="1217"/>
    </location>
</feature>
<dbReference type="Gene3D" id="1.25.40.10">
    <property type="entry name" value="Tetratricopeptide repeat domain"/>
    <property type="match status" value="6"/>
</dbReference>
<keyword evidence="3" id="KW-0175">Coiled coil</keyword>
<dbReference type="InterPro" id="IPR033443">
    <property type="entry name" value="PROP1-like_PPR_dom"/>
</dbReference>
<feature type="compositionally biased region" description="Basic and acidic residues" evidence="4">
    <location>
        <begin position="733"/>
        <end position="743"/>
    </location>
</feature>
<feature type="region of interest" description="Disordered" evidence="4">
    <location>
        <begin position="733"/>
        <end position="757"/>
    </location>
</feature>
<feature type="coiled-coil region" evidence="3">
    <location>
        <begin position="617"/>
        <end position="653"/>
    </location>
</feature>
<evidence type="ECO:0000256" key="4">
    <source>
        <dbReference type="SAM" id="MobiDB-lite"/>
    </source>
</evidence>
<dbReference type="Pfam" id="PF01535">
    <property type="entry name" value="PPR"/>
    <property type="match status" value="2"/>
</dbReference>
<dbReference type="InterPro" id="IPR011990">
    <property type="entry name" value="TPR-like_helical_dom_sf"/>
</dbReference>
<accession>A0A9P1CC90</accession>
<gene>
    <name evidence="6" type="ORF">C1SCF055_LOCUS16124</name>
</gene>
<reference evidence="7" key="2">
    <citation type="submission" date="2024-04" db="EMBL/GenBank/DDBJ databases">
        <authorList>
            <person name="Chen Y."/>
            <person name="Shah S."/>
            <person name="Dougan E. K."/>
            <person name="Thang M."/>
            <person name="Chan C."/>
        </authorList>
    </citation>
    <scope>NUCLEOTIDE SEQUENCE [LARGE SCALE GENOMIC DNA]</scope>
</reference>